<evidence type="ECO:0000256" key="1">
    <source>
        <dbReference type="SAM" id="MobiDB-lite"/>
    </source>
</evidence>
<dbReference type="SUPFAM" id="SSF52047">
    <property type="entry name" value="RNI-like"/>
    <property type="match status" value="1"/>
</dbReference>
<gene>
    <name evidence="2" type="ORF">OSB1V03_LOCUS15648</name>
</gene>
<dbReference type="OrthoDB" id="6532759at2759"/>
<sequence length="357" mass="41783">MPKKRKLLKTSLETTDDGNEDNRRHPKIYAKNSMDRFGDDLCQLLLSHLSLEDCFQCECVSKQFQRTVFESVDCIEIYSDLVNKMIKRQTIDIKKLVTIAKKCPNIQTIDCRRIANRYEEHMGKVLNTFRVNCRHLRDICVNIRRNGAKLLPSLPSLVTQIGEFDWLQNSVLIHCHRLSHLFVYSLDGVFDDTSRRLLVKNLHTFSFHYPFSWGLDSKQMLTQFVAHNQSLTSVVVGISRSYYDPNKDIPPELCQQLSRLTQLRRLTLKLEEMNDENSLSEFLRTIGLNCKQLKRLSLQMDSPKSRWTGNTLNCLQYYRRLNRLNLTLVEDIDNDLLEPLSLCHRLTHLSLDMKQMS</sequence>
<dbReference type="EMBL" id="OC870966">
    <property type="protein sequence ID" value="CAD7635257.1"/>
    <property type="molecule type" value="Genomic_DNA"/>
</dbReference>
<feature type="non-terminal residue" evidence="2">
    <location>
        <position position="1"/>
    </location>
</feature>
<dbReference type="Proteomes" id="UP000759131">
    <property type="component" value="Unassembled WGS sequence"/>
</dbReference>
<evidence type="ECO:0000313" key="3">
    <source>
        <dbReference type="Proteomes" id="UP000759131"/>
    </source>
</evidence>
<dbReference type="Gene3D" id="3.80.10.10">
    <property type="entry name" value="Ribonuclease Inhibitor"/>
    <property type="match status" value="1"/>
</dbReference>
<reference evidence="2" key="1">
    <citation type="submission" date="2020-11" db="EMBL/GenBank/DDBJ databases">
        <authorList>
            <person name="Tran Van P."/>
        </authorList>
    </citation>
    <scope>NUCLEOTIDE SEQUENCE</scope>
</reference>
<organism evidence="2">
    <name type="scientific">Medioppia subpectinata</name>
    <dbReference type="NCBI Taxonomy" id="1979941"/>
    <lineage>
        <taxon>Eukaryota</taxon>
        <taxon>Metazoa</taxon>
        <taxon>Ecdysozoa</taxon>
        <taxon>Arthropoda</taxon>
        <taxon>Chelicerata</taxon>
        <taxon>Arachnida</taxon>
        <taxon>Acari</taxon>
        <taxon>Acariformes</taxon>
        <taxon>Sarcoptiformes</taxon>
        <taxon>Oribatida</taxon>
        <taxon>Brachypylina</taxon>
        <taxon>Oppioidea</taxon>
        <taxon>Oppiidae</taxon>
        <taxon>Medioppia</taxon>
    </lineage>
</organism>
<evidence type="ECO:0008006" key="4">
    <source>
        <dbReference type="Google" id="ProtNLM"/>
    </source>
</evidence>
<name>A0A7R9Q8T9_9ACAR</name>
<evidence type="ECO:0000313" key="2">
    <source>
        <dbReference type="EMBL" id="CAD7635257.1"/>
    </source>
</evidence>
<proteinExistence type="predicted"/>
<keyword evidence="3" id="KW-1185">Reference proteome</keyword>
<dbReference type="InterPro" id="IPR032675">
    <property type="entry name" value="LRR_dom_sf"/>
</dbReference>
<accession>A0A7R9Q8T9</accession>
<feature type="region of interest" description="Disordered" evidence="1">
    <location>
        <begin position="1"/>
        <end position="25"/>
    </location>
</feature>
<dbReference type="AlphaFoldDB" id="A0A7R9Q8T9"/>
<dbReference type="EMBL" id="CAJPIZ010016391">
    <property type="protein sequence ID" value="CAG2115687.1"/>
    <property type="molecule type" value="Genomic_DNA"/>
</dbReference>
<protein>
    <recommendedName>
        <fullName evidence="4">F-box domain-containing protein</fullName>
    </recommendedName>
</protein>